<sequence length="180" mass="20013">MECEAMSLEAPSSQGCDVTSHIPNAPPAVSAAAVAATAAVAAADTVAGTSGADDVEEVTETKIIGVTETGVIRKRSFKRKVRKEETPQRMSFGQDKDVYRKIVDRVMNERLVSGTLEGLQERWKMISYMHADCMDMVTQWEKKREAKLQARRKDPRLYMLVAGGSAFVLFLLWSLVRCIW</sequence>
<dbReference type="Proteomes" id="UP000694888">
    <property type="component" value="Unplaced"/>
</dbReference>
<organism evidence="2 3">
    <name type="scientific">Aplysia californica</name>
    <name type="common">California sea hare</name>
    <dbReference type="NCBI Taxonomy" id="6500"/>
    <lineage>
        <taxon>Eukaryota</taxon>
        <taxon>Metazoa</taxon>
        <taxon>Spiralia</taxon>
        <taxon>Lophotrochozoa</taxon>
        <taxon>Mollusca</taxon>
        <taxon>Gastropoda</taxon>
        <taxon>Heterobranchia</taxon>
        <taxon>Euthyneura</taxon>
        <taxon>Tectipleura</taxon>
        <taxon>Aplysiida</taxon>
        <taxon>Aplysioidea</taxon>
        <taxon>Aplysiidae</taxon>
        <taxon>Aplysia</taxon>
    </lineage>
</organism>
<keyword evidence="2" id="KW-1185">Reference proteome</keyword>
<proteinExistence type="predicted"/>
<dbReference type="GeneID" id="106011587"/>
<name>A0ABM0ZYI8_APLCA</name>
<protein>
    <submittedName>
        <fullName evidence="3">Uncharacterized protein LOC106011587</fullName>
    </submittedName>
</protein>
<dbReference type="RefSeq" id="XP_012937177.1">
    <property type="nucleotide sequence ID" value="XM_013081723.2"/>
</dbReference>
<reference evidence="3" key="1">
    <citation type="submission" date="2025-08" db="UniProtKB">
        <authorList>
            <consortium name="RefSeq"/>
        </authorList>
    </citation>
    <scope>IDENTIFICATION</scope>
</reference>
<evidence type="ECO:0000313" key="3">
    <source>
        <dbReference type="RefSeq" id="XP_012937177.1"/>
    </source>
</evidence>
<evidence type="ECO:0000256" key="1">
    <source>
        <dbReference type="SAM" id="Phobius"/>
    </source>
</evidence>
<evidence type="ECO:0000313" key="2">
    <source>
        <dbReference type="Proteomes" id="UP000694888"/>
    </source>
</evidence>
<accession>A0ABM0ZYI8</accession>
<keyword evidence="1" id="KW-1133">Transmembrane helix</keyword>
<keyword evidence="1" id="KW-0472">Membrane</keyword>
<feature type="transmembrane region" description="Helical" evidence="1">
    <location>
        <begin position="157"/>
        <end position="176"/>
    </location>
</feature>
<gene>
    <name evidence="3" type="primary">LOC106011587</name>
</gene>
<keyword evidence="1" id="KW-0812">Transmembrane</keyword>